<dbReference type="Proteomes" id="UP000886595">
    <property type="component" value="Unassembled WGS sequence"/>
</dbReference>
<evidence type="ECO:0000256" key="1">
    <source>
        <dbReference type="SAM" id="MobiDB-lite"/>
    </source>
</evidence>
<proteinExistence type="predicted"/>
<evidence type="ECO:0000313" key="2">
    <source>
        <dbReference type="EMBL" id="KAG2313479.1"/>
    </source>
</evidence>
<reference evidence="2 3" key="1">
    <citation type="submission" date="2020-02" db="EMBL/GenBank/DDBJ databases">
        <authorList>
            <person name="Ma Q."/>
            <person name="Huang Y."/>
            <person name="Song X."/>
            <person name="Pei D."/>
        </authorList>
    </citation>
    <scope>NUCLEOTIDE SEQUENCE [LARGE SCALE GENOMIC DNA]</scope>
    <source>
        <strain evidence="2">Sxm20200214</strain>
        <tissue evidence="2">Leaf</tissue>
    </source>
</reference>
<gene>
    <name evidence="2" type="ORF">Bca52824_025036</name>
</gene>
<accession>A0A8X8AUF9</accession>
<sequence length="287" mass="32005">MSEWFTQLEEVAYSIVEYIPLVGTVYSLKRAGIAYSAKDWTRHWQSVGNFLESSVRDVILVSDIAEPTEVALIHTMAESFTDKMLEIYHHEPKKPEVKITKTLDKQSGHVLIAESSRGKFESQVFGGKAKGVHHFHGAVFTGTLTDPRYAPNGEKIRLDIPHGLYDGGRVTFSWKWTKDWNGDKNRPEATYGRIKLNAGTPTRFGLSSRKGAAGWEGYDFWGQVDSKDQIKATTRIDGRETHIVFKRLAELDFGPEPSTQAPTGPEPSVQAPTGPEPGPSNSEIPLY</sequence>
<feature type="region of interest" description="Disordered" evidence="1">
    <location>
        <begin position="250"/>
        <end position="287"/>
    </location>
</feature>
<name>A0A8X8AUF9_BRACI</name>
<protein>
    <submittedName>
        <fullName evidence="2">Uncharacterized protein</fullName>
    </submittedName>
</protein>
<dbReference type="OrthoDB" id="5148295at2759"/>
<organism evidence="2 3">
    <name type="scientific">Brassica carinata</name>
    <name type="common">Ethiopian mustard</name>
    <name type="synonym">Abyssinian cabbage</name>
    <dbReference type="NCBI Taxonomy" id="52824"/>
    <lineage>
        <taxon>Eukaryota</taxon>
        <taxon>Viridiplantae</taxon>
        <taxon>Streptophyta</taxon>
        <taxon>Embryophyta</taxon>
        <taxon>Tracheophyta</taxon>
        <taxon>Spermatophyta</taxon>
        <taxon>Magnoliopsida</taxon>
        <taxon>eudicotyledons</taxon>
        <taxon>Gunneridae</taxon>
        <taxon>Pentapetalae</taxon>
        <taxon>rosids</taxon>
        <taxon>malvids</taxon>
        <taxon>Brassicales</taxon>
        <taxon>Brassicaceae</taxon>
        <taxon>Brassiceae</taxon>
        <taxon>Brassica</taxon>
    </lineage>
</organism>
<evidence type="ECO:0000313" key="3">
    <source>
        <dbReference type="Proteomes" id="UP000886595"/>
    </source>
</evidence>
<dbReference type="EMBL" id="JAAMPC010000005">
    <property type="protein sequence ID" value="KAG2313479.1"/>
    <property type="molecule type" value="Genomic_DNA"/>
</dbReference>
<comment type="caution">
    <text evidence="2">The sequence shown here is derived from an EMBL/GenBank/DDBJ whole genome shotgun (WGS) entry which is preliminary data.</text>
</comment>
<keyword evidence="3" id="KW-1185">Reference proteome</keyword>
<dbReference type="AlphaFoldDB" id="A0A8X8AUF9"/>